<evidence type="ECO:0000256" key="1">
    <source>
        <dbReference type="SAM" id="Phobius"/>
    </source>
</evidence>
<protein>
    <submittedName>
        <fullName evidence="2">Uncharacterized protein</fullName>
    </submittedName>
</protein>
<proteinExistence type="predicted"/>
<dbReference type="Proteomes" id="UP000505355">
    <property type="component" value="Chromosome"/>
</dbReference>
<reference evidence="2 3" key="1">
    <citation type="submission" date="2020-05" db="EMBL/GenBank/DDBJ databases">
        <title>Mucilaginibacter mali sp. nov.</title>
        <authorList>
            <person name="Kim H.S."/>
            <person name="Lee K.C."/>
            <person name="Suh M.K."/>
            <person name="Kim J.-S."/>
            <person name="Han K.-I."/>
            <person name="Eom M.K."/>
            <person name="Shin Y.K."/>
            <person name="Lee J.-S."/>
        </authorList>
    </citation>
    <scope>NUCLEOTIDE SEQUENCE [LARGE SCALE GENOMIC DNA]</scope>
    <source>
        <strain evidence="2 3">G2-14</strain>
    </source>
</reference>
<feature type="transmembrane region" description="Helical" evidence="1">
    <location>
        <begin position="41"/>
        <end position="60"/>
    </location>
</feature>
<name>A0A7D4QP06_9SPHI</name>
<evidence type="ECO:0000313" key="3">
    <source>
        <dbReference type="Proteomes" id="UP000505355"/>
    </source>
</evidence>
<dbReference type="KEGG" id="mmab:HQ865_00335"/>
<feature type="transmembrane region" description="Helical" evidence="1">
    <location>
        <begin position="66"/>
        <end position="84"/>
    </location>
</feature>
<sequence>MDNLNELKAIWHSAGTPNLPAPSEMKRMVKSFQTERVRKKWMVIILSTLIAAFMFGTMIWSGSKMVSTWLGGTLIATACMLLAVDNWRSLKRFNQLDNCSNREFWAFIDRTRENQLRYYKKTQLRIMSLSVTGLILYLYEPATRRPLYTGVLFAVTVIYWLLMWFVVRPRLFAKNAAKLNRIKEHYQKLAQQFEGDEE</sequence>
<dbReference type="RefSeq" id="WP_173412971.1">
    <property type="nucleotide sequence ID" value="NZ_CP054139.1"/>
</dbReference>
<dbReference type="EMBL" id="CP054139">
    <property type="protein sequence ID" value="QKJ28269.1"/>
    <property type="molecule type" value="Genomic_DNA"/>
</dbReference>
<keyword evidence="1" id="KW-0472">Membrane</keyword>
<keyword evidence="3" id="KW-1185">Reference proteome</keyword>
<feature type="transmembrane region" description="Helical" evidence="1">
    <location>
        <begin position="145"/>
        <end position="167"/>
    </location>
</feature>
<keyword evidence="1" id="KW-0812">Transmembrane</keyword>
<feature type="transmembrane region" description="Helical" evidence="1">
    <location>
        <begin position="122"/>
        <end position="139"/>
    </location>
</feature>
<keyword evidence="1" id="KW-1133">Transmembrane helix</keyword>
<evidence type="ECO:0000313" key="2">
    <source>
        <dbReference type="EMBL" id="QKJ28269.1"/>
    </source>
</evidence>
<organism evidence="2 3">
    <name type="scientific">Mucilaginibacter mali</name>
    <dbReference type="NCBI Taxonomy" id="2740462"/>
    <lineage>
        <taxon>Bacteria</taxon>
        <taxon>Pseudomonadati</taxon>
        <taxon>Bacteroidota</taxon>
        <taxon>Sphingobacteriia</taxon>
        <taxon>Sphingobacteriales</taxon>
        <taxon>Sphingobacteriaceae</taxon>
        <taxon>Mucilaginibacter</taxon>
    </lineage>
</organism>
<accession>A0A7D4QP06</accession>
<dbReference type="AlphaFoldDB" id="A0A7D4QP06"/>
<gene>
    <name evidence="2" type="ORF">HQ865_00335</name>
</gene>